<dbReference type="GO" id="GO:0006104">
    <property type="term" value="P:succinyl-CoA metabolic process"/>
    <property type="evidence" value="ECO:0007669"/>
    <property type="project" value="TreeGrafter"/>
</dbReference>
<evidence type="ECO:0000256" key="1">
    <source>
        <dbReference type="ARBA" id="ARBA00009182"/>
    </source>
</evidence>
<evidence type="ECO:0000256" key="2">
    <source>
        <dbReference type="ARBA" id="ARBA00022532"/>
    </source>
</evidence>
<evidence type="ECO:0000313" key="10">
    <source>
        <dbReference type="EMBL" id="SET83316.1"/>
    </source>
</evidence>
<dbReference type="EC" id="6.2.1.5" evidence="7"/>
<keyword evidence="11" id="KW-1185">Reference proteome</keyword>
<feature type="binding site" evidence="7">
    <location>
        <position position="213"/>
    </location>
    <ligand>
        <name>Mg(2+)</name>
        <dbReference type="ChEBI" id="CHEBI:18420"/>
    </ligand>
</feature>
<dbReference type="STRING" id="237682.SAMN05421676_1099"/>
<feature type="binding site" evidence="7">
    <location>
        <position position="264"/>
    </location>
    <ligand>
        <name>substrate</name>
        <note>ligand shared with subunit alpha</note>
    </ligand>
</feature>
<feature type="binding site" evidence="7">
    <location>
        <position position="46"/>
    </location>
    <ligand>
        <name>ATP</name>
        <dbReference type="ChEBI" id="CHEBI:30616"/>
    </ligand>
</feature>
<keyword evidence="3 7" id="KW-0436">Ligase</keyword>
<sequence>MNIHEYQAKEIFRQFGVAVPNSRVAFSVDEAVQAAQELSSGVSVVKAQIHAGGRGKAGGVKIAKSLDDVSTYAEELLGKTLVTHQTGPEGKEVKRLLIEEGCDIQKEYYVGIVLDRATSRVVMMASEEGGTEIEEVAANTPEKIFQEVIDPVTGLMPYQARRLAFNINIPKELVSKAVKFMMGLYDVFVKKDCSIAEINPLVTTGDGEVLALDAKLNFDDNALFRQKDVLEYRDLDEEDPKEIEASKYDLSYVALDGNIGCMVNGAGLAMSTMDIIKHSGGEPANFLDVGGGATAEKVTEAFKIILSDDHVKGIFVNIFGGIMKCDVIAEGVVEATKQVGLELPLVVRLEGTNVEQGKKILADSGLNITSANSMADGAQKIVELVK</sequence>
<feature type="binding site" evidence="7">
    <location>
        <begin position="53"/>
        <end position="55"/>
    </location>
    <ligand>
        <name>ATP</name>
        <dbReference type="ChEBI" id="CHEBI:30616"/>
    </ligand>
</feature>
<organism evidence="10 11">
    <name type="scientific">Salinibacillus kushneri</name>
    <dbReference type="NCBI Taxonomy" id="237682"/>
    <lineage>
        <taxon>Bacteria</taxon>
        <taxon>Bacillati</taxon>
        <taxon>Bacillota</taxon>
        <taxon>Bacilli</taxon>
        <taxon>Bacillales</taxon>
        <taxon>Bacillaceae</taxon>
        <taxon>Salinibacillus</taxon>
    </lineage>
</organism>
<dbReference type="InterPro" id="IPR017866">
    <property type="entry name" value="Succ-CoA_synthase_bsu_CS"/>
</dbReference>
<proteinExistence type="inferred from homology"/>
<dbReference type="FunFam" id="3.30.470.20:FF:000002">
    <property type="entry name" value="Succinate--CoA ligase [ADP-forming] subunit beta"/>
    <property type="match status" value="1"/>
</dbReference>
<comment type="subunit">
    <text evidence="7">Heterotetramer of two alpha and two beta subunits.</text>
</comment>
<feature type="binding site" evidence="7">
    <location>
        <position position="107"/>
    </location>
    <ligand>
        <name>ATP</name>
        <dbReference type="ChEBI" id="CHEBI:30616"/>
    </ligand>
</feature>
<dbReference type="PANTHER" id="PTHR11815">
    <property type="entry name" value="SUCCINYL-COA SYNTHETASE BETA CHAIN"/>
    <property type="match status" value="1"/>
</dbReference>
<dbReference type="AlphaFoldDB" id="A0A1I0HHC1"/>
<dbReference type="PIRSF" id="PIRSF001554">
    <property type="entry name" value="SucCS_beta"/>
    <property type="match status" value="1"/>
</dbReference>
<evidence type="ECO:0000256" key="5">
    <source>
        <dbReference type="ARBA" id="ARBA00022741"/>
    </source>
</evidence>
<dbReference type="PROSITE" id="PS01217">
    <property type="entry name" value="SUCCINYL_COA_LIG_3"/>
    <property type="match status" value="1"/>
</dbReference>
<dbReference type="HAMAP" id="MF_00558">
    <property type="entry name" value="Succ_CoA_beta"/>
    <property type="match status" value="1"/>
</dbReference>
<keyword evidence="6 7" id="KW-0460">Magnesium</keyword>
<dbReference type="GO" id="GO:0006099">
    <property type="term" value="P:tricarboxylic acid cycle"/>
    <property type="evidence" value="ECO:0007669"/>
    <property type="project" value="UniProtKB-UniRule"/>
</dbReference>
<dbReference type="FunFam" id="3.30.1490.20:FF:000002">
    <property type="entry name" value="Succinate--CoA ligase [ADP-forming] subunit beta"/>
    <property type="match status" value="1"/>
</dbReference>
<dbReference type="Gene3D" id="3.30.470.20">
    <property type="entry name" value="ATP-grasp fold, B domain"/>
    <property type="match status" value="1"/>
</dbReference>
<evidence type="ECO:0000256" key="4">
    <source>
        <dbReference type="ARBA" id="ARBA00022723"/>
    </source>
</evidence>
<dbReference type="GO" id="GO:0004776">
    <property type="term" value="F:succinate-CoA ligase (GDP-forming) activity"/>
    <property type="evidence" value="ECO:0007669"/>
    <property type="project" value="RHEA"/>
</dbReference>
<comment type="catalytic activity">
    <reaction evidence="7">
        <text>succinate + ATP + CoA = succinyl-CoA + ADP + phosphate</text>
        <dbReference type="Rhea" id="RHEA:17661"/>
        <dbReference type="ChEBI" id="CHEBI:30031"/>
        <dbReference type="ChEBI" id="CHEBI:30616"/>
        <dbReference type="ChEBI" id="CHEBI:43474"/>
        <dbReference type="ChEBI" id="CHEBI:57287"/>
        <dbReference type="ChEBI" id="CHEBI:57292"/>
        <dbReference type="ChEBI" id="CHEBI:456216"/>
        <dbReference type="EC" id="6.2.1.5"/>
    </reaction>
</comment>
<dbReference type="GO" id="GO:0005829">
    <property type="term" value="C:cytosol"/>
    <property type="evidence" value="ECO:0007669"/>
    <property type="project" value="TreeGrafter"/>
</dbReference>
<comment type="similarity">
    <text evidence="1 7">Belongs to the succinate/malate CoA ligase beta subunit family.</text>
</comment>
<dbReference type="GO" id="GO:0004775">
    <property type="term" value="F:succinate-CoA ligase (ADP-forming) activity"/>
    <property type="evidence" value="ECO:0007669"/>
    <property type="project" value="UniProtKB-UniRule"/>
</dbReference>
<keyword evidence="5 7" id="KW-0547">Nucleotide-binding</keyword>
<dbReference type="Gene3D" id="3.30.1490.20">
    <property type="entry name" value="ATP-grasp fold, A domain"/>
    <property type="match status" value="1"/>
</dbReference>
<dbReference type="NCBIfam" id="NF001913">
    <property type="entry name" value="PRK00696.1"/>
    <property type="match status" value="1"/>
</dbReference>
<gene>
    <name evidence="7" type="primary">sucC</name>
    <name evidence="10" type="ORF">SAMN05421676_1099</name>
</gene>
<protein>
    <recommendedName>
        <fullName evidence="7">Succinate--CoA ligase [ADP-forming] subunit beta</fullName>
        <ecNumber evidence="7">6.2.1.5</ecNumber>
    </recommendedName>
    <alternativeName>
        <fullName evidence="7">Succinyl-CoA synthetase subunit beta</fullName>
        <shortName evidence="7">SCS-beta</shortName>
    </alternativeName>
</protein>
<evidence type="ECO:0000256" key="3">
    <source>
        <dbReference type="ARBA" id="ARBA00022598"/>
    </source>
</evidence>
<feature type="binding site" evidence="7">
    <location>
        <position position="99"/>
    </location>
    <ligand>
        <name>ATP</name>
        <dbReference type="ChEBI" id="CHEBI:30616"/>
    </ligand>
</feature>
<keyword evidence="2 7" id="KW-0816">Tricarboxylic acid cycle</keyword>
<dbReference type="UniPathway" id="UPA00223">
    <property type="reaction ID" value="UER00999"/>
</dbReference>
<accession>A0A1I0HHC1</accession>
<evidence type="ECO:0000256" key="7">
    <source>
        <dbReference type="HAMAP-Rule" id="MF_00558"/>
    </source>
</evidence>
<dbReference type="InterPro" id="IPR013815">
    <property type="entry name" value="ATP_grasp_subdomain_1"/>
</dbReference>
<dbReference type="SUPFAM" id="SSF56059">
    <property type="entry name" value="Glutathione synthetase ATP-binding domain-like"/>
    <property type="match status" value="1"/>
</dbReference>
<dbReference type="Gene3D" id="3.40.50.261">
    <property type="entry name" value="Succinyl-CoA synthetase domains"/>
    <property type="match status" value="1"/>
</dbReference>
<feature type="binding site" evidence="7">
    <location>
        <position position="102"/>
    </location>
    <ligand>
        <name>ATP</name>
        <dbReference type="ChEBI" id="CHEBI:30616"/>
    </ligand>
</feature>
<dbReference type="EMBL" id="FOHJ01000009">
    <property type="protein sequence ID" value="SET83316.1"/>
    <property type="molecule type" value="Genomic_DNA"/>
</dbReference>
<dbReference type="GO" id="GO:0000287">
    <property type="term" value="F:magnesium ion binding"/>
    <property type="evidence" value="ECO:0007669"/>
    <property type="project" value="UniProtKB-UniRule"/>
</dbReference>
<comment type="catalytic activity">
    <reaction evidence="7">
        <text>GTP + succinate + CoA = succinyl-CoA + GDP + phosphate</text>
        <dbReference type="Rhea" id="RHEA:22120"/>
        <dbReference type="ChEBI" id="CHEBI:30031"/>
        <dbReference type="ChEBI" id="CHEBI:37565"/>
        <dbReference type="ChEBI" id="CHEBI:43474"/>
        <dbReference type="ChEBI" id="CHEBI:57287"/>
        <dbReference type="ChEBI" id="CHEBI:57292"/>
        <dbReference type="ChEBI" id="CHEBI:58189"/>
    </reaction>
</comment>
<dbReference type="FunFam" id="3.40.50.261:FF:000001">
    <property type="entry name" value="Succinate--CoA ligase [ADP-forming] subunit beta"/>
    <property type="match status" value="1"/>
</dbReference>
<feature type="binding site" evidence="7">
    <location>
        <begin position="321"/>
        <end position="323"/>
    </location>
    <ligand>
        <name>substrate</name>
        <note>ligand shared with subunit alpha</note>
    </ligand>
</feature>
<dbReference type="SUPFAM" id="SSF52210">
    <property type="entry name" value="Succinyl-CoA synthetase domains"/>
    <property type="match status" value="1"/>
</dbReference>
<feature type="binding site" evidence="7">
    <location>
        <position position="199"/>
    </location>
    <ligand>
        <name>Mg(2+)</name>
        <dbReference type="ChEBI" id="CHEBI:18420"/>
    </ligand>
</feature>
<evidence type="ECO:0000256" key="6">
    <source>
        <dbReference type="ARBA" id="ARBA00022842"/>
    </source>
</evidence>
<comment type="function">
    <text evidence="7">Succinyl-CoA synthetase functions in the citric acid cycle (TCA), coupling the hydrolysis of succinyl-CoA to the synthesis of either ATP or GTP and thus represents the only step of substrate-level phosphorylation in the TCA. The beta subunit provides nucleotide specificity of the enzyme and binds the substrate succinate, while the binding sites for coenzyme A and phosphate are found in the alpha subunit.</text>
</comment>
<evidence type="ECO:0000259" key="9">
    <source>
        <dbReference type="PROSITE" id="PS50975"/>
    </source>
</evidence>
<dbReference type="GO" id="GO:0005524">
    <property type="term" value="F:ATP binding"/>
    <property type="evidence" value="ECO:0007669"/>
    <property type="project" value="UniProtKB-UniRule"/>
</dbReference>
<dbReference type="PANTHER" id="PTHR11815:SF10">
    <property type="entry name" value="SUCCINATE--COA LIGASE [GDP-FORMING] SUBUNIT BETA, MITOCHONDRIAL"/>
    <property type="match status" value="1"/>
</dbReference>
<evidence type="ECO:0000313" key="11">
    <source>
        <dbReference type="Proteomes" id="UP000199095"/>
    </source>
</evidence>
<dbReference type="Proteomes" id="UP000199095">
    <property type="component" value="Unassembled WGS sequence"/>
</dbReference>
<keyword evidence="4 7" id="KW-0479">Metal-binding</keyword>
<keyword evidence="7 8" id="KW-0067">ATP-binding</keyword>
<dbReference type="InterPro" id="IPR016102">
    <property type="entry name" value="Succinyl-CoA_synth-like"/>
</dbReference>
<comment type="pathway">
    <text evidence="7">Carbohydrate metabolism; tricarboxylic acid cycle; succinate from succinyl-CoA (ligase route): step 1/1.</text>
</comment>
<dbReference type="InterPro" id="IPR005811">
    <property type="entry name" value="SUCC_ACL_C"/>
</dbReference>
<dbReference type="Pfam" id="PF00549">
    <property type="entry name" value="Ligase_CoA"/>
    <property type="match status" value="1"/>
</dbReference>
<dbReference type="InterPro" id="IPR005809">
    <property type="entry name" value="Succ_CoA_ligase-like_bsu"/>
</dbReference>
<dbReference type="RefSeq" id="WP_093136307.1">
    <property type="nucleotide sequence ID" value="NZ_FOHJ01000009.1"/>
</dbReference>
<dbReference type="PROSITE" id="PS50975">
    <property type="entry name" value="ATP_GRASP"/>
    <property type="match status" value="1"/>
</dbReference>
<name>A0A1I0HHC1_9BACI</name>
<dbReference type="InterPro" id="IPR013650">
    <property type="entry name" value="ATP-grasp_succ-CoA_synth-type"/>
</dbReference>
<comment type="cofactor">
    <cofactor evidence="7">
        <name>Mg(2+)</name>
        <dbReference type="ChEBI" id="CHEBI:18420"/>
    </cofactor>
    <text evidence="7">Binds 1 Mg(2+) ion per subunit.</text>
</comment>
<reference evidence="11" key="1">
    <citation type="submission" date="2016-10" db="EMBL/GenBank/DDBJ databases">
        <authorList>
            <person name="Varghese N."/>
            <person name="Submissions S."/>
        </authorList>
    </citation>
    <scope>NUCLEOTIDE SEQUENCE [LARGE SCALE GENOMIC DNA]</scope>
    <source>
        <strain evidence="11">CGMCC 1.3566</strain>
    </source>
</reference>
<dbReference type="Pfam" id="PF08442">
    <property type="entry name" value="ATP-grasp_2"/>
    <property type="match status" value="1"/>
</dbReference>
<evidence type="ECO:0000256" key="8">
    <source>
        <dbReference type="PROSITE-ProRule" id="PRU00409"/>
    </source>
</evidence>
<dbReference type="NCBIfam" id="TIGR01016">
    <property type="entry name" value="sucCoAbeta"/>
    <property type="match status" value="1"/>
</dbReference>
<dbReference type="OrthoDB" id="9802602at2"/>
<dbReference type="GO" id="GO:0042709">
    <property type="term" value="C:succinate-CoA ligase complex"/>
    <property type="evidence" value="ECO:0007669"/>
    <property type="project" value="UniProtKB-ARBA"/>
</dbReference>
<feature type="domain" description="ATP-grasp" evidence="9">
    <location>
        <begin position="9"/>
        <end position="227"/>
    </location>
</feature>
<dbReference type="InterPro" id="IPR011761">
    <property type="entry name" value="ATP-grasp"/>
</dbReference>